<accession>A0A1F7WAE4</accession>
<gene>
    <name evidence="1" type="ORF">A2304_05540</name>
</gene>
<dbReference type="AlphaFoldDB" id="A0A1F7WAE4"/>
<name>A0A1F7WAE4_9BACT</name>
<proteinExistence type="predicted"/>
<evidence type="ECO:0000313" key="1">
    <source>
        <dbReference type="EMBL" id="OGL99566.1"/>
    </source>
</evidence>
<dbReference type="Proteomes" id="UP000176501">
    <property type="component" value="Unassembled WGS sequence"/>
</dbReference>
<reference evidence="1 2" key="1">
    <citation type="journal article" date="2016" name="Nat. Commun.">
        <title>Thousands of microbial genomes shed light on interconnected biogeochemical processes in an aquifer system.</title>
        <authorList>
            <person name="Anantharaman K."/>
            <person name="Brown C.T."/>
            <person name="Hug L.A."/>
            <person name="Sharon I."/>
            <person name="Castelle C.J."/>
            <person name="Probst A.J."/>
            <person name="Thomas B.C."/>
            <person name="Singh A."/>
            <person name="Wilkins M.J."/>
            <person name="Karaoz U."/>
            <person name="Brodie E.L."/>
            <person name="Williams K.H."/>
            <person name="Hubbard S.S."/>
            <person name="Banfield J.F."/>
        </authorList>
    </citation>
    <scope>NUCLEOTIDE SEQUENCE [LARGE SCALE GENOMIC DNA]</scope>
</reference>
<evidence type="ECO:0008006" key="3">
    <source>
        <dbReference type="Google" id="ProtNLM"/>
    </source>
</evidence>
<evidence type="ECO:0000313" key="2">
    <source>
        <dbReference type="Proteomes" id="UP000176501"/>
    </source>
</evidence>
<comment type="caution">
    <text evidence="1">The sequence shown here is derived from an EMBL/GenBank/DDBJ whole genome shotgun (WGS) entry which is preliminary data.</text>
</comment>
<protein>
    <recommendedName>
        <fullName evidence="3">NERD domain-containing protein</fullName>
    </recommendedName>
</protein>
<organism evidence="1 2">
    <name type="scientific">Candidatus Uhrbacteria bacterium RIFOXYB2_FULL_57_15</name>
    <dbReference type="NCBI Taxonomy" id="1802422"/>
    <lineage>
        <taxon>Bacteria</taxon>
        <taxon>Candidatus Uhriibacteriota</taxon>
    </lineage>
</organism>
<dbReference type="EMBL" id="MGFE01000002">
    <property type="protein sequence ID" value="OGL99566.1"/>
    <property type="molecule type" value="Genomic_DNA"/>
</dbReference>
<sequence>MSEDKIQLHGIMPSFRDLFPHLGSVGEKFVIKKIKSLYLRDCLFVLSKLSRHYVKYVQMSYGTGGMDTYRERCLELLSPEMKKVLSQEETESGRVFDVIFPELSVGHLIKLCLKNCDKSAYTKGEFEKKTLEMIGECLLVTNSVMTDHQMKPTGTNAGDLDRLVVNFTKQLIADRNFHILQKLYQNYFLFNEYLPKHKDVFDIEKVFLEKYKLTLSEYFAFLFLVYSQFVITNAADEDWQMPYFDFDKGLSNLKPKFQAHLVNNLLINSINYKKIDDSFFGMNDLTKRPFIKLEDNVVIPLSLRRLFIGLTDSVYFDVLDFLPDKSQKDAFANAFGLAVEDYVVDVVTHIDPKAVPEFPYGTGQKTTDVISVQKDGVVFFECKKRQFHNLDFLQNGTKDSFYERLTEFCAKPLKQVCDRVSDFRSGKYDLAGVSKDVMIYPVIVCPIAPPLLSGAWDKLDLDSHILPDAYKIDENIAPPEFIDFAELECIEEYLTQNPSVSFVELIKIKRADKDHHNANWMVILHKNGMSLQNKRLGEKYLAATKDFKDLLFDR</sequence>